<dbReference type="EMBL" id="LR796182">
    <property type="protein sequence ID" value="CAB4124472.1"/>
    <property type="molecule type" value="Genomic_DNA"/>
</dbReference>
<sequence>MPFSTYTDNKLIDHLLGSNTYTKPASKYLALYVGDPTSGGTEVSTSGSAYTRLASNFTISSNVAANSSSLEWSPASSTWGTVTHAAIYDASTGGNMLVSAPLSVAKPITTGDIFRIPANNYLVTLT</sequence>
<reference evidence="1" key="1">
    <citation type="submission" date="2020-04" db="EMBL/GenBank/DDBJ databases">
        <authorList>
            <person name="Chiriac C."/>
            <person name="Salcher M."/>
            <person name="Ghai R."/>
            <person name="Kavagutti S V."/>
        </authorList>
    </citation>
    <scope>NUCLEOTIDE SEQUENCE</scope>
</reference>
<organism evidence="1">
    <name type="scientific">uncultured Caudovirales phage</name>
    <dbReference type="NCBI Taxonomy" id="2100421"/>
    <lineage>
        <taxon>Viruses</taxon>
        <taxon>Duplodnaviria</taxon>
        <taxon>Heunggongvirae</taxon>
        <taxon>Uroviricota</taxon>
        <taxon>Caudoviricetes</taxon>
        <taxon>Peduoviridae</taxon>
        <taxon>Maltschvirus</taxon>
        <taxon>Maltschvirus maltsch</taxon>
    </lineage>
</organism>
<dbReference type="InterPro" id="IPR056908">
    <property type="entry name" value="Gp80-like"/>
</dbReference>
<dbReference type="Pfam" id="PF23140">
    <property type="entry name" value="Gp80"/>
    <property type="match status" value="1"/>
</dbReference>
<proteinExistence type="predicted"/>
<name>A0A6J5KT60_9CAUD</name>
<evidence type="ECO:0000313" key="1">
    <source>
        <dbReference type="EMBL" id="CAB4124472.1"/>
    </source>
</evidence>
<protein>
    <submittedName>
        <fullName evidence="1">Uncharacterized protein</fullName>
    </submittedName>
</protein>
<gene>
    <name evidence="1" type="ORF">UFOVP62_4</name>
</gene>
<accession>A0A6J5KT60</accession>